<dbReference type="Proteomes" id="UP000198287">
    <property type="component" value="Unassembled WGS sequence"/>
</dbReference>
<reference evidence="4 5" key="1">
    <citation type="submission" date="2015-12" db="EMBL/GenBank/DDBJ databases">
        <title>The genome of Folsomia candida.</title>
        <authorList>
            <person name="Faddeeva A."/>
            <person name="Derks M.F."/>
            <person name="Anvar Y."/>
            <person name="Smit S."/>
            <person name="Van Straalen N."/>
            <person name="Roelofs D."/>
        </authorList>
    </citation>
    <scope>NUCLEOTIDE SEQUENCE [LARGE SCALE GENOMIC DNA]</scope>
    <source>
        <strain evidence="4 5">VU population</strain>
        <tissue evidence="4">Whole body</tissue>
    </source>
</reference>
<name>A0A226EFX3_FOLCA</name>
<keyword evidence="2" id="KW-1133">Transmembrane helix</keyword>
<comment type="caution">
    <text evidence="4">The sequence shown here is derived from an EMBL/GenBank/DDBJ whole genome shotgun (WGS) entry which is preliminary data.</text>
</comment>
<accession>A0A226EFX3</accession>
<evidence type="ECO:0000256" key="2">
    <source>
        <dbReference type="SAM" id="Phobius"/>
    </source>
</evidence>
<dbReference type="InterPro" id="IPR030395">
    <property type="entry name" value="GP_PDE_dom"/>
</dbReference>
<dbReference type="PROSITE" id="PS51704">
    <property type="entry name" value="GP_PDE"/>
    <property type="match status" value="1"/>
</dbReference>
<evidence type="ECO:0000256" key="1">
    <source>
        <dbReference type="SAM" id="MobiDB-lite"/>
    </source>
</evidence>
<evidence type="ECO:0000313" key="5">
    <source>
        <dbReference type="Proteomes" id="UP000198287"/>
    </source>
</evidence>
<dbReference type="Gene3D" id="3.20.20.190">
    <property type="entry name" value="Phosphatidylinositol (PI) phosphodiesterase"/>
    <property type="match status" value="1"/>
</dbReference>
<proteinExistence type="predicted"/>
<dbReference type="AlphaFoldDB" id="A0A226EFX3"/>
<feature type="region of interest" description="Disordered" evidence="1">
    <location>
        <begin position="111"/>
        <end position="131"/>
    </location>
</feature>
<dbReference type="GO" id="GO:0008889">
    <property type="term" value="F:glycerophosphodiester phosphodiesterase activity"/>
    <property type="evidence" value="ECO:0007669"/>
    <property type="project" value="TreeGrafter"/>
</dbReference>
<dbReference type="GO" id="GO:0070291">
    <property type="term" value="P:N-acylethanolamine metabolic process"/>
    <property type="evidence" value="ECO:0007669"/>
    <property type="project" value="TreeGrafter"/>
</dbReference>
<dbReference type="GO" id="GO:0006580">
    <property type="term" value="P:ethanolamine metabolic process"/>
    <property type="evidence" value="ECO:0007669"/>
    <property type="project" value="TreeGrafter"/>
</dbReference>
<protein>
    <submittedName>
        <fullName evidence="4">Glycerophosphodiester phosphodiesterase 1</fullName>
    </submittedName>
</protein>
<dbReference type="STRING" id="158441.A0A226EFX3"/>
<dbReference type="OrthoDB" id="197419at2759"/>
<feature type="domain" description="GP-PDE" evidence="3">
    <location>
        <begin position="139"/>
        <end position="390"/>
    </location>
</feature>
<dbReference type="SUPFAM" id="SSF51695">
    <property type="entry name" value="PLC-like phosphodiesterases"/>
    <property type="match status" value="1"/>
</dbReference>
<dbReference type="GO" id="GO:0005886">
    <property type="term" value="C:plasma membrane"/>
    <property type="evidence" value="ECO:0007669"/>
    <property type="project" value="TreeGrafter"/>
</dbReference>
<keyword evidence="5" id="KW-1185">Reference proteome</keyword>
<dbReference type="GO" id="GO:0006644">
    <property type="term" value="P:phospholipid metabolic process"/>
    <property type="evidence" value="ECO:0007669"/>
    <property type="project" value="TreeGrafter"/>
</dbReference>
<feature type="transmembrane region" description="Helical" evidence="2">
    <location>
        <begin position="12"/>
        <end position="32"/>
    </location>
</feature>
<dbReference type="OMA" id="IIGCMAW"/>
<dbReference type="PANTHER" id="PTHR46320:SF1">
    <property type="entry name" value="GLYCEROPHOSPHODIESTER PHOSPHODIESTERASE 1"/>
    <property type="match status" value="1"/>
</dbReference>
<keyword evidence="2" id="KW-0472">Membrane</keyword>
<evidence type="ECO:0000313" key="4">
    <source>
        <dbReference type="EMBL" id="OXA56533.1"/>
    </source>
</evidence>
<sequence>MTSRSLIEDGLLTGITSFRIWLILYGGLLIFIDTVFCTYFPTTVLGTILLTGVLWKFRLPLASKDDVEGFFGVSFRPSLQLDDNLDPTSNTPIQDQPGLTVKSRLLLMRSPPSQLSTSSSNGQKNGQKNGGRIVSEAPLIVVGHRGAGLDAPENSLSAIRECKNRGCEAVEFDVNLTKDNIPVLFHDDNLIRIAGIDRNIKDMTLDELKKVDISIMHPLGDRFRKERVPTFEEAVNLCLSIGMKFIIDLKDDDETVIAAVVSLFQKHQCYSMGIVSSFYVKAVYDVRRRDPKIIGCMAWRPGYYRYTTWSSNWENLEPRQKSLYMDWAAIIMDAVNDWGINCLYWWFVGLSAILFQKDSITREETYRWMKRDVRIYAWTVNSPLEKLHFVQNVQLGYLTDSLDGGEVNTVNSLQSSPNQKTFSILRT</sequence>
<dbReference type="PANTHER" id="PTHR46320">
    <property type="entry name" value="GLYCEROPHOSPHODIESTER PHOSPHODIESTERASE 1"/>
    <property type="match status" value="1"/>
</dbReference>
<dbReference type="InterPro" id="IPR017946">
    <property type="entry name" value="PLC-like_Pdiesterase_TIM-brl"/>
</dbReference>
<evidence type="ECO:0000259" key="3">
    <source>
        <dbReference type="PROSITE" id="PS51704"/>
    </source>
</evidence>
<keyword evidence="2" id="KW-0812">Transmembrane</keyword>
<organism evidence="4 5">
    <name type="scientific">Folsomia candida</name>
    <name type="common">Springtail</name>
    <dbReference type="NCBI Taxonomy" id="158441"/>
    <lineage>
        <taxon>Eukaryota</taxon>
        <taxon>Metazoa</taxon>
        <taxon>Ecdysozoa</taxon>
        <taxon>Arthropoda</taxon>
        <taxon>Hexapoda</taxon>
        <taxon>Collembola</taxon>
        <taxon>Entomobryomorpha</taxon>
        <taxon>Isotomoidea</taxon>
        <taxon>Isotomidae</taxon>
        <taxon>Proisotominae</taxon>
        <taxon>Folsomia</taxon>
    </lineage>
</organism>
<gene>
    <name evidence="4" type="ORF">Fcan01_09919</name>
</gene>
<dbReference type="EMBL" id="LNIX01000004">
    <property type="protein sequence ID" value="OXA56533.1"/>
    <property type="molecule type" value="Genomic_DNA"/>
</dbReference>
<dbReference type="Pfam" id="PF03009">
    <property type="entry name" value="GDPD"/>
    <property type="match status" value="1"/>
</dbReference>